<dbReference type="OrthoDB" id="10254721at2759"/>
<dbReference type="EMBL" id="BABT02000047">
    <property type="protein sequence ID" value="GAA94827.1"/>
    <property type="molecule type" value="Genomic_DNA"/>
</dbReference>
<keyword evidence="3" id="KW-0808">Transferase</keyword>
<evidence type="ECO:0000256" key="8">
    <source>
        <dbReference type="ARBA" id="ARBA00022842"/>
    </source>
</evidence>
<comment type="similarity">
    <text evidence="2">Belongs to the SELO family.</text>
</comment>
<name>G7DW21_MIXOS</name>
<accession>G7DW21</accession>
<dbReference type="Proteomes" id="UP000009131">
    <property type="component" value="Unassembled WGS sequence"/>
</dbReference>
<protein>
    <recommendedName>
        <fullName evidence="9">Selenoprotein O</fullName>
    </recommendedName>
</protein>
<evidence type="ECO:0000256" key="7">
    <source>
        <dbReference type="ARBA" id="ARBA00022840"/>
    </source>
</evidence>
<keyword evidence="7" id="KW-0067">ATP-binding</keyword>
<dbReference type="eggNOG" id="KOG2542">
    <property type="taxonomic scope" value="Eukaryota"/>
</dbReference>
<evidence type="ECO:0000256" key="10">
    <source>
        <dbReference type="SAM" id="MobiDB-lite"/>
    </source>
</evidence>
<dbReference type="Pfam" id="PF02696">
    <property type="entry name" value="SelO"/>
    <property type="match status" value="1"/>
</dbReference>
<evidence type="ECO:0000256" key="6">
    <source>
        <dbReference type="ARBA" id="ARBA00022741"/>
    </source>
</evidence>
<dbReference type="GO" id="GO:0046872">
    <property type="term" value="F:metal ion binding"/>
    <property type="evidence" value="ECO:0007669"/>
    <property type="project" value="UniProtKB-KW"/>
</dbReference>
<keyword evidence="4" id="KW-0548">Nucleotidyltransferase</keyword>
<evidence type="ECO:0000256" key="1">
    <source>
        <dbReference type="ARBA" id="ARBA00001946"/>
    </source>
</evidence>
<reference evidence="11 12" key="1">
    <citation type="journal article" date="2011" name="J. Gen. Appl. Microbiol.">
        <title>Draft genome sequencing of the enigmatic basidiomycete Mixia osmundae.</title>
        <authorList>
            <person name="Nishida H."/>
            <person name="Nagatsuka Y."/>
            <person name="Sugiyama J."/>
        </authorList>
    </citation>
    <scope>NUCLEOTIDE SEQUENCE [LARGE SCALE GENOMIC DNA]</scope>
    <source>
        <strain evidence="12">CBS 9802 / IAM 14324 / JCM 22182 / KY 12970</strain>
    </source>
</reference>
<dbReference type="GO" id="GO:0005524">
    <property type="term" value="F:ATP binding"/>
    <property type="evidence" value="ECO:0007669"/>
    <property type="project" value="UniProtKB-KW"/>
</dbReference>
<dbReference type="InterPro" id="IPR003846">
    <property type="entry name" value="SelO"/>
</dbReference>
<dbReference type="OMA" id="HVVNLNA"/>
<dbReference type="PANTHER" id="PTHR32057:SF14">
    <property type="entry name" value="PROTEIN ADENYLYLTRANSFERASE SELO, MITOCHONDRIAL"/>
    <property type="match status" value="1"/>
</dbReference>
<evidence type="ECO:0000313" key="12">
    <source>
        <dbReference type="Proteomes" id="UP000009131"/>
    </source>
</evidence>
<gene>
    <name evidence="11" type="primary">Mo01481</name>
    <name evidence="11" type="ORF">E5Q_01481</name>
</gene>
<reference evidence="11 12" key="2">
    <citation type="journal article" date="2012" name="Open Biol.">
        <title>Characteristics of nucleosomes and linker DNA regions on the genome of the basidiomycete Mixia osmundae revealed by mono- and dinucleosome mapping.</title>
        <authorList>
            <person name="Nishida H."/>
            <person name="Kondo S."/>
            <person name="Matsumoto T."/>
            <person name="Suzuki Y."/>
            <person name="Yoshikawa H."/>
            <person name="Taylor T.D."/>
            <person name="Sugiyama J."/>
        </authorList>
    </citation>
    <scope>NUCLEOTIDE SEQUENCE [LARGE SCALE GENOMIC DNA]</scope>
    <source>
        <strain evidence="12">CBS 9802 / IAM 14324 / JCM 22182 / KY 12970</strain>
    </source>
</reference>
<evidence type="ECO:0000256" key="9">
    <source>
        <dbReference type="ARBA" id="ARBA00031547"/>
    </source>
</evidence>
<keyword evidence="12" id="KW-1185">Reference proteome</keyword>
<dbReference type="GO" id="GO:0005739">
    <property type="term" value="C:mitochondrion"/>
    <property type="evidence" value="ECO:0007669"/>
    <property type="project" value="TreeGrafter"/>
</dbReference>
<dbReference type="STRING" id="764103.G7DW21"/>
<keyword evidence="5" id="KW-0479">Metal-binding</keyword>
<organism evidence="11 12">
    <name type="scientific">Mixia osmundae (strain CBS 9802 / IAM 14324 / JCM 22182 / KY 12970)</name>
    <dbReference type="NCBI Taxonomy" id="764103"/>
    <lineage>
        <taxon>Eukaryota</taxon>
        <taxon>Fungi</taxon>
        <taxon>Dikarya</taxon>
        <taxon>Basidiomycota</taxon>
        <taxon>Pucciniomycotina</taxon>
        <taxon>Mixiomycetes</taxon>
        <taxon>Mixiales</taxon>
        <taxon>Mixiaceae</taxon>
        <taxon>Mixia</taxon>
    </lineage>
</organism>
<evidence type="ECO:0000256" key="3">
    <source>
        <dbReference type="ARBA" id="ARBA00022679"/>
    </source>
</evidence>
<comment type="caution">
    <text evidence="11">The sequence shown here is derived from an EMBL/GenBank/DDBJ whole genome shotgun (WGS) entry which is preliminary data.</text>
</comment>
<keyword evidence="6" id="KW-0547">Nucleotide-binding</keyword>
<dbReference type="GO" id="GO:0070733">
    <property type="term" value="F:AMPylase activity"/>
    <property type="evidence" value="ECO:0007669"/>
    <property type="project" value="TreeGrafter"/>
</dbReference>
<evidence type="ECO:0000313" key="11">
    <source>
        <dbReference type="EMBL" id="GAA94827.1"/>
    </source>
</evidence>
<sequence length="710" mass="78841">MARKTIDQLPLGKSLPQFLKPDPLTPSVEAVLSLHQYDESSQAQPPSMLRRSRQITKGAHFSFVTPLPIVFPYNVQDEPEEASTDDSSVQVDGSATVGASASNVASPPVAKGKQKELTVEDWLARLEPDFSNPVAGDASQLAVYSSRARNKDIGRTELLGLSQTCRDDILPELDIESSESRQMLADVLGAKTVLAKPDAFAPHSLCYAGYQFGSNAGQLGDGRAISILTSQASTQSQTRQHGFYYPPLAELQLKGAGRTPYSRFADGLAVLRSSVREYLGSEAMAALGVPTSRALSLVHLPDVHVEREKVETAAVVCRVAPSWLRVGSFHAMFQRQEWDSLLQLAEYAGTEVLGFGKPDGPPSAGQVIRAEDGRELREGLATRILRDVSKRTAYLTAKWQAVGFMHGVLNTDNISLLGLTIDYGPYAFMDKFDASTICNHSDDGGRYSYKNQPSIGVYNIRKLGEGLSVLIGYESEHGAAKPGWAEHVPIKQLQAWVEKSEPIIDDVAQEFTLVFMREYKLQMVKRLGLLSLQEDDFAGLITPLLDMMEAHELDYAITLRMLCQFESVDSPRFDTYLNKLVPKSIVPTYLRDNAHSQWRTWLGKWQERLEQDEASHSSLPSRTERMRLVNPRFVLRQWILEETIKRLEQDKDTAFLERVLAMSVSPFDAYGEEDLTAQACAPETDDLKEQRRLCSQGPKELLGFQCSCSS</sequence>
<evidence type="ECO:0000256" key="2">
    <source>
        <dbReference type="ARBA" id="ARBA00009747"/>
    </source>
</evidence>
<dbReference type="HOGENOM" id="CLU_010245_2_0_1"/>
<dbReference type="FunCoup" id="G7DW21">
    <property type="interactions" value="44"/>
</dbReference>
<evidence type="ECO:0000256" key="4">
    <source>
        <dbReference type="ARBA" id="ARBA00022695"/>
    </source>
</evidence>
<dbReference type="AlphaFoldDB" id="G7DW21"/>
<dbReference type="RefSeq" id="XP_014565043.1">
    <property type="nucleotide sequence ID" value="XM_014709557.1"/>
</dbReference>
<dbReference type="HAMAP" id="MF_00692">
    <property type="entry name" value="SelO"/>
    <property type="match status" value="1"/>
</dbReference>
<comment type="cofactor">
    <cofactor evidence="1">
        <name>Mg(2+)</name>
        <dbReference type="ChEBI" id="CHEBI:18420"/>
    </cofactor>
</comment>
<dbReference type="PANTHER" id="PTHR32057">
    <property type="entry name" value="PROTEIN ADENYLYLTRANSFERASE SELO, MITOCHONDRIAL"/>
    <property type="match status" value="1"/>
</dbReference>
<keyword evidence="8" id="KW-0460">Magnesium</keyword>
<dbReference type="InParanoid" id="G7DW21"/>
<feature type="region of interest" description="Disordered" evidence="10">
    <location>
        <begin position="1"/>
        <end position="22"/>
    </location>
</feature>
<evidence type="ECO:0000256" key="5">
    <source>
        <dbReference type="ARBA" id="ARBA00022723"/>
    </source>
</evidence>
<proteinExistence type="inferred from homology"/>